<organism evidence="2 3">
    <name type="scientific">Teladorsagia circumcincta</name>
    <name type="common">Brown stomach worm</name>
    <name type="synonym">Ostertagia circumcincta</name>
    <dbReference type="NCBI Taxonomy" id="45464"/>
    <lineage>
        <taxon>Eukaryota</taxon>
        <taxon>Metazoa</taxon>
        <taxon>Ecdysozoa</taxon>
        <taxon>Nematoda</taxon>
        <taxon>Chromadorea</taxon>
        <taxon>Rhabditida</taxon>
        <taxon>Rhabditina</taxon>
        <taxon>Rhabditomorpha</taxon>
        <taxon>Strongyloidea</taxon>
        <taxon>Trichostrongylidae</taxon>
        <taxon>Teladorsagia</taxon>
    </lineage>
</organism>
<gene>
    <name evidence="2" type="ORF">TELCIR_02436</name>
</gene>
<proteinExistence type="predicted"/>
<feature type="region of interest" description="Disordered" evidence="1">
    <location>
        <begin position="199"/>
        <end position="249"/>
    </location>
</feature>
<evidence type="ECO:0000313" key="2">
    <source>
        <dbReference type="EMBL" id="PIO75522.1"/>
    </source>
</evidence>
<dbReference type="Proteomes" id="UP000230423">
    <property type="component" value="Unassembled WGS sequence"/>
</dbReference>
<name>A0A2G9V0N2_TELCI</name>
<evidence type="ECO:0000256" key="1">
    <source>
        <dbReference type="SAM" id="MobiDB-lite"/>
    </source>
</evidence>
<sequence length="591" mass="64796">MRPSTQPATCENSSTTIADTCGCFIQSKYSSYCAATVLWNESRPAALLKHLSSAISWPPAVSTVIGDPIHLVTEEPWALFGLQVLVMVCVCCRCCVCCKCGRGVSDVSSDEPYNIPGAKHIPVPVRGKSRQKHVKHTRSASHEVAGSSGTNVIDVKCGRAVSALSFWDVPLDVDVVPLHTKPVTVSDESLPWIDDNSQDDADCCRQKRKPGFRPLRGSSVPRWFGGTERTTPERGQTVSPPRAVSPNRDENDYATIDRIRYGKRESSMPASPRNVRFTEEPLHAAARAQMQYRPRAFGNPRGPGSRSTQQSLTQLDEATLDLLRLSSDPDAGAVSFTSSRRVNPAADYLPKAASTSSVNKVIRTAQGGRLHVAKVHTWGVESDDEVLDARHQFNGLPDLPDLSRIRSSGLSPQAIRRNEMQMRESRDEFVDERQAYALSPPPPRRRSDTVGANYSMPSNGYMGESPVGSPYAPRRHPAAAPTSPYSVPQRQAVAAPTSPYSPQRPAQPPVPRHQEQPLSPTGTRRVETIVDYEKKKQGPPVVRTTVEGKLRMEKIVGADLITVDSCVSSAWTVRDTVTNYKGQWTSRENIG</sequence>
<reference evidence="2 3" key="1">
    <citation type="submission" date="2015-09" db="EMBL/GenBank/DDBJ databases">
        <title>Draft genome of the parasitic nematode Teladorsagia circumcincta isolate WARC Sus (inbred).</title>
        <authorList>
            <person name="Mitreva M."/>
        </authorList>
    </citation>
    <scope>NUCLEOTIDE SEQUENCE [LARGE SCALE GENOMIC DNA]</scope>
    <source>
        <strain evidence="2 3">S</strain>
    </source>
</reference>
<dbReference type="OrthoDB" id="5877978at2759"/>
<dbReference type="AlphaFoldDB" id="A0A2G9V0N2"/>
<keyword evidence="3" id="KW-1185">Reference proteome</keyword>
<protein>
    <submittedName>
        <fullName evidence="2">Uncharacterized protein</fullName>
    </submittedName>
</protein>
<feature type="region of interest" description="Disordered" evidence="1">
    <location>
        <begin position="433"/>
        <end position="522"/>
    </location>
</feature>
<accession>A0A2G9V0N2</accession>
<evidence type="ECO:0000313" key="3">
    <source>
        <dbReference type="Proteomes" id="UP000230423"/>
    </source>
</evidence>
<dbReference type="EMBL" id="KZ345134">
    <property type="protein sequence ID" value="PIO75522.1"/>
    <property type="molecule type" value="Genomic_DNA"/>
</dbReference>